<dbReference type="AlphaFoldDB" id="A0A7J8B2G0"/>
<evidence type="ECO:0000313" key="2">
    <source>
        <dbReference type="Proteomes" id="UP000558488"/>
    </source>
</evidence>
<dbReference type="Proteomes" id="UP000558488">
    <property type="component" value="Unassembled WGS sequence"/>
</dbReference>
<protein>
    <submittedName>
        <fullName evidence="1">Uncharacterized protein</fullName>
    </submittedName>
</protein>
<sequence length="126" mass="14126">MKSRTEDGRNLFKKTSTVSHMKRRKESLRIIFSQVYKGCSFCVSMSPLIGHYSPLVWSPKQLLSSKGQTSGGTCVALLSYCFTNSPSLNEGLPSLYFVNVSFATSSSLVLWKCNFCLHQVPCLMER</sequence>
<organism evidence="1 2">
    <name type="scientific">Pipistrellus kuhlii</name>
    <name type="common">Kuhl's pipistrelle</name>
    <dbReference type="NCBI Taxonomy" id="59472"/>
    <lineage>
        <taxon>Eukaryota</taxon>
        <taxon>Metazoa</taxon>
        <taxon>Chordata</taxon>
        <taxon>Craniata</taxon>
        <taxon>Vertebrata</taxon>
        <taxon>Euteleostomi</taxon>
        <taxon>Mammalia</taxon>
        <taxon>Eutheria</taxon>
        <taxon>Laurasiatheria</taxon>
        <taxon>Chiroptera</taxon>
        <taxon>Yangochiroptera</taxon>
        <taxon>Vespertilionidae</taxon>
        <taxon>Pipistrellus</taxon>
    </lineage>
</organism>
<accession>A0A7J8B2G0</accession>
<gene>
    <name evidence="1" type="ORF">mPipKuh1_007880</name>
</gene>
<dbReference type="EMBL" id="JACAGB010000001">
    <property type="protein sequence ID" value="KAF6392701.1"/>
    <property type="molecule type" value="Genomic_DNA"/>
</dbReference>
<name>A0A7J8B2G0_PIPKU</name>
<evidence type="ECO:0000313" key="1">
    <source>
        <dbReference type="EMBL" id="KAF6392701.1"/>
    </source>
</evidence>
<comment type="caution">
    <text evidence="1">The sequence shown here is derived from an EMBL/GenBank/DDBJ whole genome shotgun (WGS) entry which is preliminary data.</text>
</comment>
<reference evidence="1 2" key="1">
    <citation type="journal article" date="2020" name="Nature">
        <title>Six reference-quality genomes reveal evolution of bat adaptations.</title>
        <authorList>
            <person name="Jebb D."/>
            <person name="Huang Z."/>
            <person name="Pippel M."/>
            <person name="Hughes G.M."/>
            <person name="Lavrichenko K."/>
            <person name="Devanna P."/>
            <person name="Winkler S."/>
            <person name="Jermiin L.S."/>
            <person name="Skirmuntt E.C."/>
            <person name="Katzourakis A."/>
            <person name="Burkitt-Gray L."/>
            <person name="Ray D.A."/>
            <person name="Sullivan K.A.M."/>
            <person name="Roscito J.G."/>
            <person name="Kirilenko B.M."/>
            <person name="Davalos L.M."/>
            <person name="Corthals A.P."/>
            <person name="Power M.L."/>
            <person name="Jones G."/>
            <person name="Ransome R.D."/>
            <person name="Dechmann D.K.N."/>
            <person name="Locatelli A.G."/>
            <person name="Puechmaille S.J."/>
            <person name="Fedrigo O."/>
            <person name="Jarvis E.D."/>
            <person name="Hiller M."/>
            <person name="Vernes S.C."/>
            <person name="Myers E.W."/>
            <person name="Teeling E.C."/>
        </authorList>
    </citation>
    <scope>NUCLEOTIDE SEQUENCE [LARGE SCALE GENOMIC DNA]</scope>
    <source>
        <strain evidence="1">MPipKuh1</strain>
        <tissue evidence="1">Flight muscle</tissue>
    </source>
</reference>
<keyword evidence="2" id="KW-1185">Reference proteome</keyword>
<proteinExistence type="predicted"/>